<name>A0AAD3R0C9_LATJO</name>
<evidence type="ECO:0000313" key="3">
    <source>
        <dbReference type="Proteomes" id="UP001279410"/>
    </source>
</evidence>
<reference evidence="2" key="1">
    <citation type="submission" date="2022-08" db="EMBL/GenBank/DDBJ databases">
        <title>Genome sequencing of akame (Lates japonicus).</title>
        <authorList>
            <person name="Hashiguchi Y."/>
            <person name="Takahashi H."/>
        </authorList>
    </citation>
    <scope>NUCLEOTIDE SEQUENCE</scope>
    <source>
        <strain evidence="2">Kochi</strain>
    </source>
</reference>
<organism evidence="2 3">
    <name type="scientific">Lates japonicus</name>
    <name type="common">Japanese lates</name>
    <dbReference type="NCBI Taxonomy" id="270547"/>
    <lineage>
        <taxon>Eukaryota</taxon>
        <taxon>Metazoa</taxon>
        <taxon>Chordata</taxon>
        <taxon>Craniata</taxon>
        <taxon>Vertebrata</taxon>
        <taxon>Euteleostomi</taxon>
        <taxon>Actinopterygii</taxon>
        <taxon>Neopterygii</taxon>
        <taxon>Teleostei</taxon>
        <taxon>Neoteleostei</taxon>
        <taxon>Acanthomorphata</taxon>
        <taxon>Carangaria</taxon>
        <taxon>Carangaria incertae sedis</taxon>
        <taxon>Centropomidae</taxon>
        <taxon>Lates</taxon>
    </lineage>
</organism>
<evidence type="ECO:0000256" key="1">
    <source>
        <dbReference type="SAM" id="MobiDB-lite"/>
    </source>
</evidence>
<dbReference type="AlphaFoldDB" id="A0AAD3R0C9"/>
<accession>A0AAD3R0C9</accession>
<sequence>MVTQASKVWGEVPVPEDLEAEKDVPASHSLLDDDEDFAADEASGDLPSGEDDGSTPWPPVTETTTHWLDSSHMGNIQSPVEPDY</sequence>
<proteinExistence type="predicted"/>
<feature type="compositionally biased region" description="Polar residues" evidence="1">
    <location>
        <begin position="61"/>
        <end position="78"/>
    </location>
</feature>
<dbReference type="Proteomes" id="UP001279410">
    <property type="component" value="Unassembled WGS sequence"/>
</dbReference>
<dbReference type="EMBL" id="BRZM01000009">
    <property type="protein sequence ID" value="GLD50371.1"/>
    <property type="molecule type" value="Genomic_DNA"/>
</dbReference>
<feature type="non-terminal residue" evidence="2">
    <location>
        <position position="1"/>
    </location>
</feature>
<evidence type="ECO:0000313" key="2">
    <source>
        <dbReference type="EMBL" id="GLD50371.1"/>
    </source>
</evidence>
<gene>
    <name evidence="2" type="ORF">AKAME5_000364900</name>
</gene>
<feature type="region of interest" description="Disordered" evidence="1">
    <location>
        <begin position="1"/>
        <end position="84"/>
    </location>
</feature>
<keyword evidence="3" id="KW-1185">Reference proteome</keyword>
<feature type="compositionally biased region" description="Acidic residues" evidence="1">
    <location>
        <begin position="32"/>
        <end position="53"/>
    </location>
</feature>
<comment type="caution">
    <text evidence="2">The sequence shown here is derived from an EMBL/GenBank/DDBJ whole genome shotgun (WGS) entry which is preliminary data.</text>
</comment>
<protein>
    <submittedName>
        <fullName evidence="2">Basement membrane-specific heparan sulfate proteoglycan core protein-like protein</fullName>
    </submittedName>
</protein>